<evidence type="ECO:0000313" key="2">
    <source>
        <dbReference type="Proteomes" id="UP000502415"/>
    </source>
</evidence>
<protein>
    <submittedName>
        <fullName evidence="1">Uncharacterized protein</fullName>
    </submittedName>
</protein>
<evidence type="ECO:0000313" key="1">
    <source>
        <dbReference type="EMBL" id="QJE02603.1"/>
    </source>
</evidence>
<sequence length="78" mass="9017">MKKDELRSILINKGISRSYYSLEGGLPNEKLCLDCENGKWIVYYSERGIRTGIRYFDNENDACDYLLHAIEESASGKY</sequence>
<reference evidence="1 2" key="1">
    <citation type="submission" date="2020-04" db="EMBL/GenBank/DDBJ databases">
        <title>Genome sequencing of novel species.</title>
        <authorList>
            <person name="Heo J."/>
            <person name="Kim S.-J."/>
            <person name="Kim J.-S."/>
            <person name="Hong S.-B."/>
            <person name="Kwon S.-W."/>
        </authorList>
    </citation>
    <scope>NUCLEOTIDE SEQUENCE [LARGE SCALE GENOMIC DNA]</scope>
    <source>
        <strain evidence="1 2">GN2-R2</strain>
    </source>
</reference>
<proteinExistence type="predicted"/>
<dbReference type="EMBL" id="CP051685">
    <property type="protein sequence ID" value="QJE02603.1"/>
    <property type="molecule type" value="Genomic_DNA"/>
</dbReference>
<keyword evidence="2" id="KW-1185">Reference proteome</keyword>
<dbReference type="AlphaFoldDB" id="A0A7Z2W010"/>
<gene>
    <name evidence="1" type="ORF">HH212_23410</name>
</gene>
<name>A0A7Z2W010_9BURK</name>
<dbReference type="Proteomes" id="UP000502415">
    <property type="component" value="Chromosome"/>
</dbReference>
<organism evidence="1 2">
    <name type="scientific">Massilia forsythiae</name>
    <dbReference type="NCBI Taxonomy" id="2728020"/>
    <lineage>
        <taxon>Bacteria</taxon>
        <taxon>Pseudomonadati</taxon>
        <taxon>Pseudomonadota</taxon>
        <taxon>Betaproteobacteria</taxon>
        <taxon>Burkholderiales</taxon>
        <taxon>Oxalobacteraceae</taxon>
        <taxon>Telluria group</taxon>
        <taxon>Massilia</taxon>
    </lineage>
</organism>
<accession>A0A7Z2W010</accession>
<dbReference type="RefSeq" id="WP_170204686.1">
    <property type="nucleotide sequence ID" value="NZ_CP051685.1"/>
</dbReference>
<dbReference type="KEGG" id="mfy:HH212_23410"/>